<sequence length="362" mass="39809">MVYGLIPKVRKLAGISAVREHTVQIGVGDGIETVFQIPSVANRQSFFVDKDAATSSTISVDDDVIAYSNGSTTPITSIDQDSGKITLTNPPASDVIVTADYGASEVSDQDVIEAMEIAEEMTDEIIRGKNSADRVSFEVTDTIIYADASPDTATRASGSWLDDGLIIGDKVIILGSANNDGTYTISSLSATVLTIDASENFPTFEADPTDTTFSVRNVFTQDINGDGKTVSFAFEHADVTTINSVTVNNVIKVIDTNYKLYKFKGDLTRYWYIHFKQTPRNDLQNISVDYGYGETKKGITRMAEYFAARYILLEIKPSRATGYWVKGDKLPEKGEVSRLPQIIKELKSLMLKYDRRIKYATA</sequence>
<protein>
    <submittedName>
        <fullName evidence="1">Uncharacterized protein</fullName>
    </submittedName>
</protein>
<gene>
    <name evidence="1" type="ORF">LCGC14_0821770</name>
</gene>
<comment type="caution">
    <text evidence="1">The sequence shown here is derived from an EMBL/GenBank/DDBJ whole genome shotgun (WGS) entry which is preliminary data.</text>
</comment>
<name>A0A0F9PN82_9ZZZZ</name>
<dbReference type="EMBL" id="LAZR01002311">
    <property type="protein sequence ID" value="KKN31659.1"/>
    <property type="molecule type" value="Genomic_DNA"/>
</dbReference>
<reference evidence="1" key="1">
    <citation type="journal article" date="2015" name="Nature">
        <title>Complex archaea that bridge the gap between prokaryotes and eukaryotes.</title>
        <authorList>
            <person name="Spang A."/>
            <person name="Saw J.H."/>
            <person name="Jorgensen S.L."/>
            <person name="Zaremba-Niedzwiedzka K."/>
            <person name="Martijn J."/>
            <person name="Lind A.E."/>
            <person name="van Eijk R."/>
            <person name="Schleper C."/>
            <person name="Guy L."/>
            <person name="Ettema T.J."/>
        </authorList>
    </citation>
    <scope>NUCLEOTIDE SEQUENCE</scope>
</reference>
<proteinExistence type="predicted"/>
<accession>A0A0F9PN82</accession>
<evidence type="ECO:0000313" key="1">
    <source>
        <dbReference type="EMBL" id="KKN31659.1"/>
    </source>
</evidence>
<organism evidence="1">
    <name type="scientific">marine sediment metagenome</name>
    <dbReference type="NCBI Taxonomy" id="412755"/>
    <lineage>
        <taxon>unclassified sequences</taxon>
        <taxon>metagenomes</taxon>
        <taxon>ecological metagenomes</taxon>
    </lineage>
</organism>
<dbReference type="AlphaFoldDB" id="A0A0F9PN82"/>